<evidence type="ECO:0000313" key="6">
    <source>
        <dbReference type="Proteomes" id="UP000249008"/>
    </source>
</evidence>
<dbReference type="InterPro" id="IPR009051">
    <property type="entry name" value="Helical_ferredxn"/>
</dbReference>
<dbReference type="InterPro" id="IPR017896">
    <property type="entry name" value="4Fe4S_Fe-S-bd"/>
</dbReference>
<dbReference type="GO" id="GO:0046872">
    <property type="term" value="F:metal ion binding"/>
    <property type="evidence" value="ECO:0007669"/>
    <property type="project" value="UniProtKB-KW"/>
</dbReference>
<dbReference type="NCBIfam" id="TIGR02910">
    <property type="entry name" value="sulfite_red_A"/>
    <property type="match status" value="1"/>
</dbReference>
<accession>A0AAX2J8K0</accession>
<dbReference type="SUPFAM" id="SSF46548">
    <property type="entry name" value="alpha-helical ferredoxin"/>
    <property type="match status" value="1"/>
</dbReference>
<dbReference type="InterPro" id="IPR014259">
    <property type="entry name" value="Sulphite_reductase_A"/>
</dbReference>
<dbReference type="Proteomes" id="UP000249008">
    <property type="component" value="Chromosome 1"/>
</dbReference>
<evidence type="ECO:0000313" key="5">
    <source>
        <dbReference type="EMBL" id="SQI99494.1"/>
    </source>
</evidence>
<protein>
    <submittedName>
        <fullName evidence="5">Anaerobic sulfite reductase subunit A</fullName>
    </submittedName>
</protein>
<dbReference type="PROSITE" id="PS00198">
    <property type="entry name" value="4FE4S_FER_1"/>
    <property type="match status" value="2"/>
</dbReference>
<keyword evidence="3" id="KW-0411">Iron-sulfur</keyword>
<evidence type="ECO:0000259" key="4">
    <source>
        <dbReference type="PROSITE" id="PS51379"/>
    </source>
</evidence>
<dbReference type="PROSITE" id="PS51379">
    <property type="entry name" value="4FE4S_FER_2"/>
    <property type="match status" value="2"/>
</dbReference>
<keyword evidence="1" id="KW-0479">Metal-binding</keyword>
<dbReference type="AlphaFoldDB" id="A0AAX2J8K0"/>
<evidence type="ECO:0000256" key="3">
    <source>
        <dbReference type="ARBA" id="ARBA00023014"/>
    </source>
</evidence>
<proteinExistence type="predicted"/>
<dbReference type="EMBL" id="LS483487">
    <property type="protein sequence ID" value="SQI99494.1"/>
    <property type="molecule type" value="Genomic_DNA"/>
</dbReference>
<dbReference type="Gene3D" id="1.10.1060.10">
    <property type="entry name" value="Alpha-helical ferredoxin"/>
    <property type="match status" value="1"/>
</dbReference>
<dbReference type="PANTHER" id="PTHR40447:SF1">
    <property type="entry name" value="ANAEROBIC SULFITE REDUCTASE SUBUNIT A"/>
    <property type="match status" value="1"/>
</dbReference>
<dbReference type="InterPro" id="IPR017900">
    <property type="entry name" value="4Fe4S_Fe_S_CS"/>
</dbReference>
<name>A0AAX2J8K0_9FUSO</name>
<dbReference type="RefSeq" id="WP_005978844.1">
    <property type="nucleotide sequence ID" value="NZ_CABKNW010000004.1"/>
</dbReference>
<feature type="domain" description="4Fe-4S ferredoxin-type" evidence="4">
    <location>
        <begin position="295"/>
        <end position="323"/>
    </location>
</feature>
<feature type="domain" description="4Fe-4S ferredoxin-type" evidence="4">
    <location>
        <begin position="213"/>
        <end position="244"/>
    </location>
</feature>
<evidence type="ECO:0000256" key="1">
    <source>
        <dbReference type="ARBA" id="ARBA00022723"/>
    </source>
</evidence>
<reference evidence="5 6" key="1">
    <citation type="submission" date="2018-06" db="EMBL/GenBank/DDBJ databases">
        <authorList>
            <consortium name="Pathogen Informatics"/>
            <person name="Doyle S."/>
        </authorList>
    </citation>
    <scope>NUCLEOTIDE SEQUENCE [LARGE SCALE GENOMIC DNA]</scope>
    <source>
        <strain evidence="5 6">NCTC12112</strain>
    </source>
</reference>
<evidence type="ECO:0000256" key="2">
    <source>
        <dbReference type="ARBA" id="ARBA00023004"/>
    </source>
</evidence>
<keyword evidence="2" id="KW-0408">Iron</keyword>
<dbReference type="PANTHER" id="PTHR40447">
    <property type="entry name" value="ANAEROBIC SULFITE REDUCTASE SUBUNIT A"/>
    <property type="match status" value="1"/>
</dbReference>
<gene>
    <name evidence="5" type="ORF">NCTC12112_00149</name>
</gene>
<dbReference type="KEGG" id="ful:C4N20_08000"/>
<dbReference type="Pfam" id="PF17179">
    <property type="entry name" value="Fer4_22"/>
    <property type="match status" value="1"/>
</dbReference>
<sequence length="335" mass="39257">MGYQLLTTDLDKVLLSLSEEYDVYAPKLFEGDGCFSDIDVVRYGKINFLNEIVFDQKSDYSFKEILTPISETLFYFTEDEAIVPKERKKGAVVFLRACDLNALKRLDDIYLHNGAEDFYYKRLRGNTKFILMECKESFETCFCVSMGTNKADNYDAYISVKYGKAYIDCKWDKLTDLIKKEKNEQTDVQPEFVKENNVKVTVPQEITNEVYDFDLWKEYNERCIACGRCNFVCPTCTCFTMQDIFYKDNKNTGERRRVWASCHIDGYTEMAGNISFRKTKGERMRFKVLHKVHDFKKRFGYNMCTGCGRCDQVCPEYISFSNCINKLNQKIEEVK</sequence>
<organism evidence="5 6">
    <name type="scientific">Fusobacterium ulcerans</name>
    <dbReference type="NCBI Taxonomy" id="861"/>
    <lineage>
        <taxon>Bacteria</taxon>
        <taxon>Fusobacteriati</taxon>
        <taxon>Fusobacteriota</taxon>
        <taxon>Fusobacteriia</taxon>
        <taxon>Fusobacteriales</taxon>
        <taxon>Fusobacteriaceae</taxon>
        <taxon>Fusobacterium</taxon>
    </lineage>
</organism>
<dbReference type="GeneID" id="78454748"/>
<dbReference type="GO" id="GO:0051536">
    <property type="term" value="F:iron-sulfur cluster binding"/>
    <property type="evidence" value="ECO:0007669"/>
    <property type="project" value="UniProtKB-KW"/>
</dbReference>